<dbReference type="Gene3D" id="3.30.70.920">
    <property type="match status" value="1"/>
</dbReference>
<reference evidence="2" key="1">
    <citation type="submission" date="2013-12" db="EMBL/GenBank/DDBJ databases">
        <title>A Varibaculum cambriense genome reconstructed from a premature infant gut community with otherwise low bacterial novelty that shifts toward anaerobic metabolism during the third week of life.</title>
        <authorList>
            <person name="Brown C.T."/>
            <person name="Sharon I."/>
            <person name="Thomas B.C."/>
            <person name="Castelle C.J."/>
            <person name="Morowitz M.J."/>
            <person name="Banfield J.F."/>
        </authorList>
    </citation>
    <scope>NUCLEOTIDE SEQUENCE</scope>
</reference>
<dbReference type="Pfam" id="PF01037">
    <property type="entry name" value="AsnC_trans_reg"/>
    <property type="match status" value="1"/>
</dbReference>
<dbReference type="AlphaFoldDB" id="W1XB04"/>
<dbReference type="EMBL" id="AZMM01017569">
    <property type="protein sequence ID" value="ETJ25999.1"/>
    <property type="molecule type" value="Genomic_DNA"/>
</dbReference>
<organism evidence="2">
    <name type="scientific">human gut metagenome</name>
    <dbReference type="NCBI Taxonomy" id="408170"/>
    <lineage>
        <taxon>unclassified sequences</taxon>
        <taxon>metagenomes</taxon>
        <taxon>organismal metagenomes</taxon>
    </lineage>
</organism>
<dbReference type="InterPro" id="IPR019887">
    <property type="entry name" value="Tscrpt_reg_AsnC/Lrp_C"/>
</dbReference>
<protein>
    <submittedName>
        <fullName evidence="2">Regulatory protein AsnC</fullName>
    </submittedName>
</protein>
<sequence>DEVTEAYYTTGHYSIFIKVMCRSIDALQHVLINKIQTIDEIQSTETLIVLQNPIMRTIKP</sequence>
<dbReference type="SUPFAM" id="SSF54909">
    <property type="entry name" value="Dimeric alpha+beta barrel"/>
    <property type="match status" value="1"/>
</dbReference>
<comment type="caution">
    <text evidence="2">The sequence shown here is derived from an EMBL/GenBank/DDBJ whole genome shotgun (WGS) entry which is preliminary data.</text>
</comment>
<accession>W1XB04</accession>
<gene>
    <name evidence="2" type="ORF">Q604_UNBC17569G0001</name>
</gene>
<evidence type="ECO:0000313" key="2">
    <source>
        <dbReference type="EMBL" id="ETJ25999.1"/>
    </source>
</evidence>
<dbReference type="InterPro" id="IPR011008">
    <property type="entry name" value="Dimeric_a/b-barrel"/>
</dbReference>
<feature type="domain" description="Transcription regulator AsnC/Lrp ligand binding" evidence="1">
    <location>
        <begin position="1"/>
        <end position="51"/>
    </location>
</feature>
<evidence type="ECO:0000259" key="1">
    <source>
        <dbReference type="Pfam" id="PF01037"/>
    </source>
</evidence>
<name>W1XB04_9ZZZZ</name>
<feature type="non-terminal residue" evidence="2">
    <location>
        <position position="1"/>
    </location>
</feature>
<proteinExistence type="predicted"/>